<name>A0A6V7WW47_MELEN</name>
<sequence>MIRRNRATTEVAPTCMQLLPKSRTYCQQLPYSLDILHELTKRKSFI</sequence>
<evidence type="ECO:0000313" key="1">
    <source>
        <dbReference type="EMBL" id="CAD2191183.1"/>
    </source>
</evidence>
<comment type="caution">
    <text evidence="1">The sequence shown here is derived from an EMBL/GenBank/DDBJ whole genome shotgun (WGS) entry which is preliminary data.</text>
</comment>
<dbReference type="Proteomes" id="UP000580250">
    <property type="component" value="Unassembled WGS sequence"/>
</dbReference>
<evidence type="ECO:0000313" key="2">
    <source>
        <dbReference type="Proteomes" id="UP000580250"/>
    </source>
</evidence>
<protein>
    <submittedName>
        <fullName evidence="1">Uncharacterized protein</fullName>
    </submittedName>
</protein>
<dbReference type="AlphaFoldDB" id="A0A6V7WW47"/>
<accession>A0A6V7WW47</accession>
<organism evidence="1 2">
    <name type="scientific">Meloidogyne enterolobii</name>
    <name type="common">Root-knot nematode worm</name>
    <name type="synonym">Meloidogyne mayaguensis</name>
    <dbReference type="NCBI Taxonomy" id="390850"/>
    <lineage>
        <taxon>Eukaryota</taxon>
        <taxon>Metazoa</taxon>
        <taxon>Ecdysozoa</taxon>
        <taxon>Nematoda</taxon>
        <taxon>Chromadorea</taxon>
        <taxon>Rhabditida</taxon>
        <taxon>Tylenchina</taxon>
        <taxon>Tylenchomorpha</taxon>
        <taxon>Tylenchoidea</taxon>
        <taxon>Meloidogynidae</taxon>
        <taxon>Meloidogyninae</taxon>
        <taxon>Meloidogyne</taxon>
    </lineage>
</organism>
<gene>
    <name evidence="1" type="ORF">MENT_LOCUS44004</name>
</gene>
<proteinExistence type="predicted"/>
<dbReference type="EMBL" id="CAJEWN010000862">
    <property type="protein sequence ID" value="CAD2191183.1"/>
    <property type="molecule type" value="Genomic_DNA"/>
</dbReference>
<reference evidence="1 2" key="1">
    <citation type="submission" date="2020-08" db="EMBL/GenBank/DDBJ databases">
        <authorList>
            <person name="Koutsovoulos G."/>
            <person name="Danchin GJ E."/>
        </authorList>
    </citation>
    <scope>NUCLEOTIDE SEQUENCE [LARGE SCALE GENOMIC DNA]</scope>
</reference>